<protein>
    <submittedName>
        <fullName evidence="1">Aldose 1-epimerase</fullName>
    </submittedName>
</protein>
<dbReference type="InterPro" id="IPR014718">
    <property type="entry name" value="GH-type_carb-bd"/>
</dbReference>
<sequence length="285" mass="31619">MDEVVLTAGKYRLTVAPARGGSVDAFQWAGQALLRATCGPSILDTACFPLVPFSNRIAQGRFYAGTEAIRLAPNFPGEDHPHTLHGFGWLAAWEVRERSEHHTLLRHRHEAGEWPWRYVAEQRFDLSVDGLRQGLSVTNLSDTAMPAGLGFHPYFPRNDQTLYHALHLGEWRTADDGLPERLERFDAPTDGWDGRPVASRNVDTVFAGRSGALVIAWPDRDLTLTISPSDALSSTVVYVPAGRDFFCVEPVSHFTDAINMRGGEGEMRWLSPGETMSVTVDYRAS</sequence>
<dbReference type="Proteomes" id="UP000199206">
    <property type="component" value="Unassembled WGS sequence"/>
</dbReference>
<dbReference type="AlphaFoldDB" id="A0A1H8FYC7"/>
<name>A0A1H8FYC7_9SPHN</name>
<accession>A0A1H8FYC7</accession>
<dbReference type="OrthoDB" id="9796517at2"/>
<dbReference type="SUPFAM" id="SSF74650">
    <property type="entry name" value="Galactose mutarotase-like"/>
    <property type="match status" value="1"/>
</dbReference>
<dbReference type="Gene3D" id="2.70.98.10">
    <property type="match status" value="1"/>
</dbReference>
<dbReference type="GO" id="GO:0005975">
    <property type="term" value="P:carbohydrate metabolic process"/>
    <property type="evidence" value="ECO:0007669"/>
    <property type="project" value="InterPro"/>
</dbReference>
<dbReference type="GO" id="GO:0030246">
    <property type="term" value="F:carbohydrate binding"/>
    <property type="evidence" value="ECO:0007669"/>
    <property type="project" value="InterPro"/>
</dbReference>
<dbReference type="STRING" id="1166340.SAMN05192583_2626"/>
<evidence type="ECO:0000313" key="1">
    <source>
        <dbReference type="EMBL" id="SEN36841.1"/>
    </source>
</evidence>
<dbReference type="CDD" id="cd09021">
    <property type="entry name" value="Aldose_epim_Ec_YphB"/>
    <property type="match status" value="1"/>
</dbReference>
<keyword evidence="2" id="KW-1185">Reference proteome</keyword>
<dbReference type="InterPro" id="IPR008183">
    <property type="entry name" value="Aldose_1/G6P_1-epimerase"/>
</dbReference>
<organism evidence="1 2">
    <name type="scientific">Sphingomonas gellani</name>
    <dbReference type="NCBI Taxonomy" id="1166340"/>
    <lineage>
        <taxon>Bacteria</taxon>
        <taxon>Pseudomonadati</taxon>
        <taxon>Pseudomonadota</taxon>
        <taxon>Alphaproteobacteria</taxon>
        <taxon>Sphingomonadales</taxon>
        <taxon>Sphingomonadaceae</taxon>
        <taxon>Sphingomonas</taxon>
    </lineage>
</organism>
<dbReference type="EMBL" id="FOCF01000006">
    <property type="protein sequence ID" value="SEN36841.1"/>
    <property type="molecule type" value="Genomic_DNA"/>
</dbReference>
<evidence type="ECO:0000313" key="2">
    <source>
        <dbReference type="Proteomes" id="UP000199206"/>
    </source>
</evidence>
<gene>
    <name evidence="1" type="ORF">SAMN05192583_2626</name>
</gene>
<dbReference type="RefSeq" id="WP_093666136.1">
    <property type="nucleotide sequence ID" value="NZ_FOCF01000006.1"/>
</dbReference>
<proteinExistence type="predicted"/>
<dbReference type="Pfam" id="PF01263">
    <property type="entry name" value="Aldose_epim"/>
    <property type="match status" value="1"/>
</dbReference>
<dbReference type="InterPro" id="IPR011013">
    <property type="entry name" value="Gal_mutarotase_sf_dom"/>
</dbReference>
<dbReference type="GO" id="GO:0016853">
    <property type="term" value="F:isomerase activity"/>
    <property type="evidence" value="ECO:0007669"/>
    <property type="project" value="InterPro"/>
</dbReference>
<reference evidence="2" key="1">
    <citation type="submission" date="2016-10" db="EMBL/GenBank/DDBJ databases">
        <authorList>
            <person name="Varghese N."/>
            <person name="Submissions S."/>
        </authorList>
    </citation>
    <scope>NUCLEOTIDE SEQUENCE [LARGE SCALE GENOMIC DNA]</scope>
    <source>
        <strain evidence="2">S6-262</strain>
    </source>
</reference>